<organism evidence="2 3">
    <name type="scientific">Dibothriocephalus latus</name>
    <name type="common">Fish tapeworm</name>
    <name type="synonym">Diphyllobothrium latum</name>
    <dbReference type="NCBI Taxonomy" id="60516"/>
    <lineage>
        <taxon>Eukaryota</taxon>
        <taxon>Metazoa</taxon>
        <taxon>Spiralia</taxon>
        <taxon>Lophotrochozoa</taxon>
        <taxon>Platyhelminthes</taxon>
        <taxon>Cestoda</taxon>
        <taxon>Eucestoda</taxon>
        <taxon>Diphyllobothriidea</taxon>
        <taxon>Diphyllobothriidae</taxon>
        <taxon>Dibothriocephalus</taxon>
    </lineage>
</organism>
<feature type="compositionally biased region" description="Polar residues" evidence="1">
    <location>
        <begin position="171"/>
        <end position="190"/>
    </location>
</feature>
<dbReference type="AlphaFoldDB" id="A0A3P7NRL7"/>
<keyword evidence="3" id="KW-1185">Reference proteome</keyword>
<gene>
    <name evidence="2" type="ORF">DILT_LOCUS19620</name>
</gene>
<evidence type="ECO:0000313" key="3">
    <source>
        <dbReference type="Proteomes" id="UP000281553"/>
    </source>
</evidence>
<name>A0A3P7NRL7_DIBLA</name>
<evidence type="ECO:0000313" key="2">
    <source>
        <dbReference type="EMBL" id="VDN45485.1"/>
    </source>
</evidence>
<dbReference type="EMBL" id="UYRU01116915">
    <property type="protein sequence ID" value="VDN45485.1"/>
    <property type="molecule type" value="Genomic_DNA"/>
</dbReference>
<feature type="compositionally biased region" description="Basic and acidic residues" evidence="1">
    <location>
        <begin position="193"/>
        <end position="204"/>
    </location>
</feature>
<evidence type="ECO:0000256" key="1">
    <source>
        <dbReference type="SAM" id="MobiDB-lite"/>
    </source>
</evidence>
<dbReference type="Proteomes" id="UP000281553">
    <property type="component" value="Unassembled WGS sequence"/>
</dbReference>
<proteinExistence type="predicted"/>
<feature type="compositionally biased region" description="Basic and acidic residues" evidence="1">
    <location>
        <begin position="338"/>
        <end position="356"/>
    </location>
</feature>
<feature type="region of interest" description="Disordered" evidence="1">
    <location>
        <begin position="162"/>
        <end position="356"/>
    </location>
</feature>
<protein>
    <submittedName>
        <fullName evidence="2">Uncharacterized protein</fullName>
    </submittedName>
</protein>
<feature type="non-terminal residue" evidence="2">
    <location>
        <position position="356"/>
    </location>
</feature>
<reference evidence="2 3" key="1">
    <citation type="submission" date="2018-11" db="EMBL/GenBank/DDBJ databases">
        <authorList>
            <consortium name="Pathogen Informatics"/>
        </authorList>
    </citation>
    <scope>NUCLEOTIDE SEQUENCE [LARGE SCALE GENOMIC DNA]</scope>
</reference>
<accession>A0A3P7NRL7</accession>
<sequence length="356" mass="38734">MEEEPEHCFVDKLRDIGSALSEAQDSDKTDAILTNLKNFAAGEIESTPEARVAPDLKQGGNLQSESVVEFPAEGTALREAASLPEETARTPDPDLFSVKQSSEILNQNDLPEVSSNVCRNEEPSRIMFDGELQKPLAPYNIAMLEQATGKKSLFLESRLPVEGEDFERSESSLTEVTELPTTGDGTVSEQETPEAKSSPKEKVVEQLTEMPDSATENLSNTAATDNDGPLAYAQKVHSDLTEAPASGMALDAKPVEPVSEETDPTPHGGNGGDAAANEAGRSTNELKHPGKRKFYAFESRSEEQELGPDGRERKPQKRDHENAEHDKQNEMENGIDPDAEKAVDAEEEKVKAESEE</sequence>
<feature type="compositionally biased region" description="Polar residues" evidence="1">
    <location>
        <begin position="214"/>
        <end position="224"/>
    </location>
</feature>
<feature type="compositionally biased region" description="Basic and acidic residues" evidence="1">
    <location>
        <begin position="299"/>
        <end position="330"/>
    </location>
</feature>